<keyword evidence="2" id="KW-1185">Reference proteome</keyword>
<dbReference type="EMBL" id="UZAI01000218">
    <property type="protein sequence ID" value="VDO50067.1"/>
    <property type="molecule type" value="Genomic_DNA"/>
</dbReference>
<proteinExistence type="predicted"/>
<sequence length="98" mass="11324">MLIGGGRQETLDLGFMEFGTHHQGVPVLFLRELVLPDEFHPISPRFTMLYNRLDVDHENNEYVLTKLISKYFSLWGCKDCMVFDSEHKSIIIGPPLKT</sequence>
<name>A0A183LB81_9TREM</name>
<evidence type="ECO:0000313" key="2">
    <source>
        <dbReference type="Proteomes" id="UP000277204"/>
    </source>
</evidence>
<protein>
    <submittedName>
        <fullName evidence="1">Uncharacterized protein</fullName>
    </submittedName>
</protein>
<organism evidence="1 2">
    <name type="scientific">Schistosoma margrebowiei</name>
    <dbReference type="NCBI Taxonomy" id="48269"/>
    <lineage>
        <taxon>Eukaryota</taxon>
        <taxon>Metazoa</taxon>
        <taxon>Spiralia</taxon>
        <taxon>Lophotrochozoa</taxon>
        <taxon>Platyhelminthes</taxon>
        <taxon>Trematoda</taxon>
        <taxon>Digenea</taxon>
        <taxon>Strigeidida</taxon>
        <taxon>Schistosomatoidea</taxon>
        <taxon>Schistosomatidae</taxon>
        <taxon>Schistosoma</taxon>
    </lineage>
</organism>
<dbReference type="AlphaFoldDB" id="A0A183LB81"/>
<accession>A0A183LB81</accession>
<gene>
    <name evidence="1" type="ORF">SMRZ_LOCUS1056</name>
</gene>
<dbReference type="Proteomes" id="UP000277204">
    <property type="component" value="Unassembled WGS sequence"/>
</dbReference>
<evidence type="ECO:0000313" key="1">
    <source>
        <dbReference type="EMBL" id="VDO50067.1"/>
    </source>
</evidence>
<reference evidence="1 2" key="1">
    <citation type="submission" date="2018-11" db="EMBL/GenBank/DDBJ databases">
        <authorList>
            <consortium name="Pathogen Informatics"/>
        </authorList>
    </citation>
    <scope>NUCLEOTIDE SEQUENCE [LARGE SCALE GENOMIC DNA]</scope>
    <source>
        <strain evidence="1 2">Zambia</strain>
    </source>
</reference>